<accession>A0A8H7B3S4</accession>
<feature type="region of interest" description="Disordered" evidence="2">
    <location>
        <begin position="800"/>
        <end position="839"/>
    </location>
</feature>
<feature type="compositionally biased region" description="Basic and acidic residues" evidence="2">
    <location>
        <begin position="85"/>
        <end position="96"/>
    </location>
</feature>
<evidence type="ECO:0000256" key="1">
    <source>
        <dbReference type="SAM" id="Coils"/>
    </source>
</evidence>
<proteinExistence type="predicted"/>
<dbReference type="Gene3D" id="3.40.50.150">
    <property type="entry name" value="Vaccinia Virus protein VP39"/>
    <property type="match status" value="1"/>
</dbReference>
<keyword evidence="1" id="KW-0175">Coiled coil</keyword>
<feature type="compositionally biased region" description="Polar residues" evidence="2">
    <location>
        <begin position="184"/>
        <end position="214"/>
    </location>
</feature>
<feature type="compositionally biased region" description="Low complexity" evidence="2">
    <location>
        <begin position="31"/>
        <end position="44"/>
    </location>
</feature>
<keyword evidence="5" id="KW-1185">Reference proteome</keyword>
<reference evidence="4" key="2">
    <citation type="submission" date="2020-08" db="EMBL/GenBank/DDBJ databases">
        <title>Draft Genome Sequence of Cumin Blight Pathogen Alternaria burnsii.</title>
        <authorList>
            <person name="Feng Z."/>
        </authorList>
    </citation>
    <scope>NUCLEOTIDE SEQUENCE</scope>
    <source>
        <strain evidence="4">CBS107.38</strain>
    </source>
</reference>
<name>A0A8H7B3S4_9PLEO</name>
<dbReference type="SUPFAM" id="SSF53335">
    <property type="entry name" value="S-adenosyl-L-methionine-dependent methyltransferases"/>
    <property type="match status" value="1"/>
</dbReference>
<evidence type="ECO:0000256" key="2">
    <source>
        <dbReference type="SAM" id="MobiDB-lite"/>
    </source>
</evidence>
<dbReference type="Proteomes" id="UP000596902">
    <property type="component" value="Unassembled WGS sequence"/>
</dbReference>
<protein>
    <recommendedName>
        <fullName evidence="3">Methyltransferase type 11 domain-containing protein</fullName>
    </recommendedName>
</protein>
<feature type="region of interest" description="Disordered" evidence="2">
    <location>
        <begin position="1"/>
        <end position="165"/>
    </location>
</feature>
<dbReference type="EMBL" id="JAAABM010000011">
    <property type="protein sequence ID" value="KAF7674059.1"/>
    <property type="molecule type" value="Genomic_DNA"/>
</dbReference>
<dbReference type="RefSeq" id="XP_038784373.1">
    <property type="nucleotide sequence ID" value="XM_038932872.1"/>
</dbReference>
<feature type="region of interest" description="Disordered" evidence="2">
    <location>
        <begin position="184"/>
        <end position="265"/>
    </location>
</feature>
<dbReference type="GeneID" id="62206050"/>
<feature type="compositionally biased region" description="Basic and acidic residues" evidence="2">
    <location>
        <begin position="820"/>
        <end position="832"/>
    </location>
</feature>
<gene>
    <name evidence="4" type="ORF">GT037_007825</name>
</gene>
<evidence type="ECO:0000259" key="3">
    <source>
        <dbReference type="Pfam" id="PF08241"/>
    </source>
</evidence>
<feature type="domain" description="Methyltransferase type 11" evidence="3">
    <location>
        <begin position="392"/>
        <end position="437"/>
    </location>
</feature>
<feature type="compositionally biased region" description="Pro residues" evidence="2">
    <location>
        <begin position="143"/>
        <end position="160"/>
    </location>
</feature>
<evidence type="ECO:0000313" key="4">
    <source>
        <dbReference type="EMBL" id="KAF7674059.1"/>
    </source>
</evidence>
<organism evidence="4 5">
    <name type="scientific">Alternaria burnsii</name>
    <dbReference type="NCBI Taxonomy" id="1187904"/>
    <lineage>
        <taxon>Eukaryota</taxon>
        <taxon>Fungi</taxon>
        <taxon>Dikarya</taxon>
        <taxon>Ascomycota</taxon>
        <taxon>Pezizomycotina</taxon>
        <taxon>Dothideomycetes</taxon>
        <taxon>Pleosporomycetidae</taxon>
        <taxon>Pleosporales</taxon>
        <taxon>Pleosporineae</taxon>
        <taxon>Pleosporaceae</taxon>
        <taxon>Alternaria</taxon>
        <taxon>Alternaria sect. Alternaria</taxon>
    </lineage>
</organism>
<reference evidence="4" key="1">
    <citation type="submission" date="2020-01" db="EMBL/GenBank/DDBJ databases">
        <authorList>
            <person name="Feng Z.H.Z."/>
        </authorList>
    </citation>
    <scope>NUCLEOTIDE SEQUENCE</scope>
    <source>
        <strain evidence="4">CBS107.38</strain>
    </source>
</reference>
<feature type="coiled-coil region" evidence="1">
    <location>
        <begin position="734"/>
        <end position="768"/>
    </location>
</feature>
<dbReference type="Pfam" id="PF08241">
    <property type="entry name" value="Methyltransf_11"/>
    <property type="match status" value="1"/>
</dbReference>
<dbReference type="GO" id="GO:0008757">
    <property type="term" value="F:S-adenosylmethionine-dependent methyltransferase activity"/>
    <property type="evidence" value="ECO:0007669"/>
    <property type="project" value="InterPro"/>
</dbReference>
<dbReference type="AlphaFoldDB" id="A0A8H7B3S4"/>
<feature type="compositionally biased region" description="Polar residues" evidence="2">
    <location>
        <begin position="116"/>
        <end position="136"/>
    </location>
</feature>
<dbReference type="InterPro" id="IPR013216">
    <property type="entry name" value="Methyltransf_11"/>
</dbReference>
<comment type="caution">
    <text evidence="4">The sequence shown here is derived from an EMBL/GenBank/DDBJ whole genome shotgun (WGS) entry which is preliminary data.</text>
</comment>
<sequence length="839" mass="93201">MFPTFDVPPQHAETVGARKARKAREDDTSRRSFSATSQSSGSTHSSKRQDAPSLSDSRSGGKTGFGGWFSKSSKKDIQEIAPLSTHKEMQRQKEPALEPELELELDQGPAPPTAPLETQQQAPGRPPSQRSEQTSRTLRPHHFLPPLPTPPPSIGLPPTPVSMNVSSGMLSPISISDRKSQYSTISRASSNQSSVTHSNNSVFSGTSGYETTLSEDAYDEPRSARAPSQSQPVSHTPYFEPVERGSRTGSRQSNERDQSVKVSQTPFTRALAKMESAGTRIMSARLSEEWDGLDDDESYQEIMFEKRLWALTAYQRLTQNKPLQSPAHELLSNSRPADQRRVLQIHGSLADGWMLANRYPSVTVYTLSSTKSHPATTYPAPLNHHSLYTPSLASSAPFPDNYFDAVISRTAATVLRNDDWARSFFDCMRVLKPGGQLEMLSVDAHMSCEGPKLSSWVDEHISCKLEAHGVSKEASDTVLDTMEIVGLENIRRARIALPAHPPKAVAKVAPSASHTFGATIPPSSPQDTLDATKMMAFLGRHFYQDLYSRFMNMDQGEEWFWSHKDLRDEIDRYKTKIVLTISIAQKPDGIYPTMTASQISHGQIGKIIEDMEELLPSVSIDRADYRACRTTYGCLSSTYKRSNDSDTPEKEYKELQALEKTLRHRLSSLDADRGLPRKFKGPLDDLKSGVDGALERGVSTDFLIQGLKDALEDKPGATPAPKPVPPKMVSEKRFKTVLDELRNEKEKNRKLNEENNRMALELKRYQMRERSDDLAQATIKTTKIPTVLPILTSTASFTPSVLPSIRSEPGSKEVINQKTKNREGSRFLDPKGTDPFIAG</sequence>
<dbReference type="InterPro" id="IPR029063">
    <property type="entry name" value="SAM-dependent_MTases_sf"/>
</dbReference>
<evidence type="ECO:0000313" key="5">
    <source>
        <dbReference type="Proteomes" id="UP000596902"/>
    </source>
</evidence>